<evidence type="ECO:0000313" key="2">
    <source>
        <dbReference type="EMBL" id="OVE85479.1"/>
    </source>
</evidence>
<organism evidence="2 3">
    <name type="scientific">Natronolimnobius baerhuensis</name>
    <dbReference type="NCBI Taxonomy" id="253108"/>
    <lineage>
        <taxon>Archaea</taxon>
        <taxon>Methanobacteriati</taxon>
        <taxon>Methanobacteriota</taxon>
        <taxon>Stenosarchaea group</taxon>
        <taxon>Halobacteria</taxon>
        <taxon>Halobacteriales</taxon>
        <taxon>Natrialbaceae</taxon>
        <taxon>Natronolimnobius</taxon>
    </lineage>
</organism>
<proteinExistence type="predicted"/>
<reference evidence="2 3" key="1">
    <citation type="submission" date="2017-02" db="EMBL/GenBank/DDBJ databases">
        <title>Natronthermophilus aegyptiacus gen. nov.,sp. nov., an aerobic, extremely halophilic alkalithermophilic archaeon isolated from the athalassohaline Wadi An Natrun, Egypt.</title>
        <authorList>
            <person name="Zhao B."/>
        </authorList>
    </citation>
    <scope>NUCLEOTIDE SEQUENCE [LARGE SCALE GENOMIC DNA]</scope>
    <source>
        <strain evidence="2 3">CGMCC 1.3597</strain>
    </source>
</reference>
<dbReference type="Pfam" id="PF24035">
    <property type="entry name" value="DUF7344"/>
    <property type="match status" value="1"/>
</dbReference>
<evidence type="ECO:0000313" key="3">
    <source>
        <dbReference type="Proteomes" id="UP000196084"/>
    </source>
</evidence>
<dbReference type="AlphaFoldDB" id="A0A202EB60"/>
<dbReference type="InterPro" id="IPR055768">
    <property type="entry name" value="DUF7344"/>
</dbReference>
<sequence>MNRTETVHILASADRQIILDELLVREDPIPIEALSRIVASRRHKLPPANVTETRVEQAQSRLVHKHLPELADSATIDIDWSSETVTLCEGDSLQQLLETAAELDTWPPTDLQGPTHRQR</sequence>
<protein>
    <recommendedName>
        <fullName evidence="1">DUF7344 domain-containing protein</fullName>
    </recommendedName>
</protein>
<comment type="caution">
    <text evidence="2">The sequence shown here is derived from an EMBL/GenBank/DDBJ whole genome shotgun (WGS) entry which is preliminary data.</text>
</comment>
<feature type="domain" description="DUF7344" evidence="1">
    <location>
        <begin position="8"/>
        <end position="86"/>
    </location>
</feature>
<dbReference type="OrthoDB" id="155703at2157"/>
<name>A0A202EB60_9EURY</name>
<keyword evidence="3" id="KW-1185">Reference proteome</keyword>
<evidence type="ECO:0000259" key="1">
    <source>
        <dbReference type="Pfam" id="PF24035"/>
    </source>
</evidence>
<gene>
    <name evidence="2" type="ORF">B2G88_01245</name>
</gene>
<dbReference type="RefSeq" id="WP_054863231.1">
    <property type="nucleotide sequence ID" value="NZ_MWPH01000001.1"/>
</dbReference>
<dbReference type="Proteomes" id="UP000196084">
    <property type="component" value="Unassembled WGS sequence"/>
</dbReference>
<dbReference type="EMBL" id="MWPH01000001">
    <property type="protein sequence ID" value="OVE85479.1"/>
    <property type="molecule type" value="Genomic_DNA"/>
</dbReference>
<accession>A0A202EB60</accession>